<dbReference type="OrthoDB" id="2989600at2"/>
<dbReference type="PANTHER" id="PTHR35201">
    <property type="entry name" value="TERPENE SYNTHASE"/>
    <property type="match status" value="1"/>
</dbReference>
<name>A0A4Q7MER6_9BACT</name>
<dbReference type="GO" id="GO:0046872">
    <property type="term" value="F:metal ion binding"/>
    <property type="evidence" value="ECO:0007669"/>
    <property type="project" value="UniProtKB-KW"/>
</dbReference>
<evidence type="ECO:0000256" key="1">
    <source>
        <dbReference type="RuleBase" id="RU366034"/>
    </source>
</evidence>
<dbReference type="AlphaFoldDB" id="A0A4Q7MER6"/>
<sequence>MKHEHSVQVATRIALIRVQRDYAEMVKSDAFSLRELFNPDDFNLSDYCRQYNPHPQTEELVDVVKEFGERFSIWLPNARHYVTSALFLFPDADFQRATALVKNLATDYYLNDTMGREIYKYLSKEQQREARELIARITSLDEELQTIPEAQGVELANVEMLSEIRDISPLPWFMEFLKLYLYHIEVTHRDNSAAALGYMPTVEEYISMRKHTSGMPHIISLAEYSDNKFLNWNWLAEVKLDAHLRRIHRAVALFGCLTNDLFSFEKEVIDRNADPNLVMAVAMNNPEMSFTEIIHYAASIVKNVLTDFLALTDRIHSRIQSLPASEETDTITTHMGTLEKIVQASWMWQVYTKRYKREQSIWTETRLHEVGKPVSLS</sequence>
<protein>
    <recommendedName>
        <fullName evidence="1">Terpene synthase</fullName>
        <ecNumber evidence="1">4.2.3.-</ecNumber>
    </recommendedName>
</protein>
<evidence type="ECO:0000313" key="2">
    <source>
        <dbReference type="EMBL" id="RZS65528.1"/>
    </source>
</evidence>
<dbReference type="Gene3D" id="1.10.600.10">
    <property type="entry name" value="Farnesyl Diphosphate Synthase"/>
    <property type="match status" value="1"/>
</dbReference>
<accession>A0A4Q7MER6</accession>
<dbReference type="InterPro" id="IPR034686">
    <property type="entry name" value="Terpene_cyclase-like_2"/>
</dbReference>
<keyword evidence="1" id="KW-0479">Metal-binding</keyword>
<dbReference type="Proteomes" id="UP000293874">
    <property type="component" value="Unassembled WGS sequence"/>
</dbReference>
<comment type="cofactor">
    <cofactor evidence="1">
        <name>Mg(2+)</name>
        <dbReference type="ChEBI" id="CHEBI:18420"/>
    </cofactor>
</comment>
<organism evidence="2 3">
    <name type="scientific">Pseudobacter ginsenosidimutans</name>
    <dbReference type="NCBI Taxonomy" id="661488"/>
    <lineage>
        <taxon>Bacteria</taxon>
        <taxon>Pseudomonadati</taxon>
        <taxon>Bacteroidota</taxon>
        <taxon>Chitinophagia</taxon>
        <taxon>Chitinophagales</taxon>
        <taxon>Chitinophagaceae</taxon>
        <taxon>Pseudobacter</taxon>
    </lineage>
</organism>
<dbReference type="RefSeq" id="WP_130544186.1">
    <property type="nucleotide sequence ID" value="NZ_CP042431.1"/>
</dbReference>
<keyword evidence="1" id="KW-0456">Lyase</keyword>
<dbReference type="InterPro" id="IPR008949">
    <property type="entry name" value="Isoprenoid_synthase_dom_sf"/>
</dbReference>
<comment type="similarity">
    <text evidence="1">Belongs to the terpene synthase family.</text>
</comment>
<evidence type="ECO:0000313" key="3">
    <source>
        <dbReference type="Proteomes" id="UP000293874"/>
    </source>
</evidence>
<comment type="caution">
    <text evidence="2">The sequence shown here is derived from an EMBL/GenBank/DDBJ whole genome shotgun (WGS) entry which is preliminary data.</text>
</comment>
<dbReference type="SUPFAM" id="SSF48576">
    <property type="entry name" value="Terpenoid synthases"/>
    <property type="match status" value="1"/>
</dbReference>
<dbReference type="EC" id="4.2.3.-" evidence="1"/>
<reference evidence="2 3" key="1">
    <citation type="submission" date="2019-02" db="EMBL/GenBank/DDBJ databases">
        <title>Genomic Encyclopedia of Type Strains, Phase IV (KMG-IV): sequencing the most valuable type-strain genomes for metagenomic binning, comparative biology and taxonomic classification.</title>
        <authorList>
            <person name="Goeker M."/>
        </authorList>
    </citation>
    <scope>NUCLEOTIDE SEQUENCE [LARGE SCALE GENOMIC DNA]</scope>
    <source>
        <strain evidence="2 3">DSM 18116</strain>
    </source>
</reference>
<dbReference type="GO" id="GO:0010333">
    <property type="term" value="F:terpene synthase activity"/>
    <property type="evidence" value="ECO:0007669"/>
    <property type="project" value="InterPro"/>
</dbReference>
<proteinExistence type="inferred from homology"/>
<dbReference type="PANTHER" id="PTHR35201:SF4">
    <property type="entry name" value="BETA-PINACENE SYNTHASE-RELATED"/>
    <property type="match status" value="1"/>
</dbReference>
<dbReference type="EMBL" id="SGXA01000005">
    <property type="protein sequence ID" value="RZS65528.1"/>
    <property type="molecule type" value="Genomic_DNA"/>
</dbReference>
<dbReference type="Pfam" id="PF19086">
    <property type="entry name" value="Terpene_syn_C_2"/>
    <property type="match status" value="1"/>
</dbReference>
<keyword evidence="1" id="KW-0460">Magnesium</keyword>
<gene>
    <name evidence="2" type="ORF">EV199_5702</name>
</gene>
<keyword evidence="3" id="KW-1185">Reference proteome</keyword>